<proteinExistence type="predicted"/>
<accession>B6EGL3</accession>
<protein>
    <recommendedName>
        <fullName evidence="3">YecA family protein</fullName>
    </recommendedName>
</protein>
<reference evidence="1 2" key="1">
    <citation type="journal article" date="2008" name="BMC Genomics">
        <title>The genome sequence of the fish pathogen Aliivibrio salmonicida strain LFI1238 shows extensive evidence of gene decay.</title>
        <authorList>
            <person name="Hjerde E."/>
            <person name="Lorentzen M.S."/>
            <person name="Holden M.T."/>
            <person name="Seeger K."/>
            <person name="Paulsen S."/>
            <person name="Bason N."/>
            <person name="Churcher C."/>
            <person name="Harris D."/>
            <person name="Norbertczak H."/>
            <person name="Quail M.A."/>
            <person name="Sanders S."/>
            <person name="Thurston S."/>
            <person name="Parkhill J."/>
            <person name="Willassen N.P."/>
            <person name="Thomson N.R."/>
        </authorList>
    </citation>
    <scope>NUCLEOTIDE SEQUENCE [LARGE SCALE GENOMIC DNA]</scope>
    <source>
        <strain evidence="1 2">LFI1238</strain>
    </source>
</reference>
<dbReference type="HOGENOM" id="CLU_116773_0_0_6"/>
<dbReference type="NCBIfam" id="TIGR02292">
    <property type="entry name" value="ygfB_yecA"/>
    <property type="match status" value="1"/>
</dbReference>
<organism evidence="1 2">
    <name type="scientific">Aliivibrio salmonicida (strain LFI1238)</name>
    <name type="common">Vibrio salmonicida (strain LFI1238)</name>
    <dbReference type="NCBI Taxonomy" id="316275"/>
    <lineage>
        <taxon>Bacteria</taxon>
        <taxon>Pseudomonadati</taxon>
        <taxon>Pseudomonadota</taxon>
        <taxon>Gammaproteobacteria</taxon>
        <taxon>Vibrionales</taxon>
        <taxon>Vibrionaceae</taxon>
        <taxon>Aliivibrio</taxon>
    </lineage>
</organism>
<dbReference type="Pfam" id="PF03695">
    <property type="entry name" value="UPF0149"/>
    <property type="match status" value="1"/>
</dbReference>
<evidence type="ECO:0008006" key="3">
    <source>
        <dbReference type="Google" id="ProtNLM"/>
    </source>
</evidence>
<dbReference type="Proteomes" id="UP000001730">
    <property type="component" value="Chromosome 1"/>
</dbReference>
<name>B6EGL3_ALISL</name>
<dbReference type="InterPro" id="IPR036255">
    <property type="entry name" value="YgfB-like_sf"/>
</dbReference>
<sequence>MSLSLTEILSNPEFENTLLTGAQTQGFVAAMAVAPNLISPNEWLAFLWGGEEISPFTTAEELEDYANAVVNLWNEYRESFLNGQWQWPEACQLDDEEIVTTQTRQFSEGLLQGWQLTRDDWETLMPENSENNALLGGVLLSISMLFDPETALSTLKEQGIAGLDEFVEIYKAVPMMLCGLTMRGSELAEAEAEADASRDE</sequence>
<evidence type="ECO:0000313" key="1">
    <source>
        <dbReference type="EMBL" id="CAQ79593.1"/>
    </source>
</evidence>
<dbReference type="EMBL" id="FM178379">
    <property type="protein sequence ID" value="CAQ79593.1"/>
    <property type="molecule type" value="Genomic_DNA"/>
</dbReference>
<dbReference type="InterPro" id="IPR011978">
    <property type="entry name" value="YgfB-like"/>
</dbReference>
<dbReference type="eggNOG" id="COG3318">
    <property type="taxonomic scope" value="Bacteria"/>
</dbReference>
<dbReference type="RefSeq" id="WP_012550483.1">
    <property type="nucleotide sequence ID" value="NC_011312.1"/>
</dbReference>
<dbReference type="SUPFAM" id="SSF101327">
    <property type="entry name" value="YgfB-like"/>
    <property type="match status" value="1"/>
</dbReference>
<keyword evidence="2" id="KW-1185">Reference proteome</keyword>
<evidence type="ECO:0000313" key="2">
    <source>
        <dbReference type="Proteomes" id="UP000001730"/>
    </source>
</evidence>
<dbReference type="KEGG" id="vsa:VSAL_I1908"/>
<dbReference type="AlphaFoldDB" id="B6EGL3"/>
<gene>
    <name evidence="1" type="ordered locus">VSAL_I1908</name>
</gene>